<dbReference type="Proteomes" id="UP000515856">
    <property type="component" value="Chromosome"/>
</dbReference>
<dbReference type="InterPro" id="IPR030678">
    <property type="entry name" value="Peptide/Ni-bd"/>
</dbReference>
<evidence type="ECO:0000256" key="2">
    <source>
        <dbReference type="ARBA" id="ARBA00022448"/>
    </source>
</evidence>
<evidence type="ECO:0000313" key="7">
    <source>
        <dbReference type="Proteomes" id="UP000515856"/>
    </source>
</evidence>
<evidence type="ECO:0000256" key="4">
    <source>
        <dbReference type="SAM" id="SignalP"/>
    </source>
</evidence>
<keyword evidence="7" id="KW-1185">Reference proteome</keyword>
<dbReference type="GO" id="GO:0043190">
    <property type="term" value="C:ATP-binding cassette (ABC) transporter complex"/>
    <property type="evidence" value="ECO:0007669"/>
    <property type="project" value="InterPro"/>
</dbReference>
<dbReference type="PANTHER" id="PTHR30290">
    <property type="entry name" value="PERIPLASMIC BINDING COMPONENT OF ABC TRANSPORTER"/>
    <property type="match status" value="1"/>
</dbReference>
<evidence type="ECO:0000259" key="5">
    <source>
        <dbReference type="Pfam" id="PF00496"/>
    </source>
</evidence>
<feature type="chain" id="PRO_5039644143" evidence="4">
    <location>
        <begin position="20"/>
        <end position="536"/>
    </location>
</feature>
<comment type="similarity">
    <text evidence="1">Belongs to the bacterial solute-binding protein 5 family.</text>
</comment>
<dbReference type="Gene3D" id="3.10.105.10">
    <property type="entry name" value="Dipeptide-binding Protein, Domain 3"/>
    <property type="match status" value="1"/>
</dbReference>
<evidence type="ECO:0000256" key="1">
    <source>
        <dbReference type="ARBA" id="ARBA00005695"/>
    </source>
</evidence>
<keyword evidence="3 4" id="KW-0732">Signal</keyword>
<dbReference type="RefSeq" id="WP_187426240.1">
    <property type="nucleotide sequence ID" value="NZ_CP060636.1"/>
</dbReference>
<dbReference type="KEGG" id="ehn:H9Q80_03215"/>
<dbReference type="PANTHER" id="PTHR30290:SF9">
    <property type="entry name" value="OLIGOPEPTIDE-BINDING PROTEIN APPA"/>
    <property type="match status" value="1"/>
</dbReference>
<sequence>MKKLFTGVLAAFLCVTTLAGCSSNKEADKGKEKVINIAAEKGGNLDTKFDYVWVNNGELYKELVFRHLFKADSTLTKVSPDLAKSYKLSDDGLTLTIEMNDGLKWSDGEPLTADDAKWSMETILKAALANGIYTSAFSNIQGADDWKSGKADSLKGITVDGSTLTIKFDHKVGNIMNVLAQFVILPKHCLEKSDPLQLHNDPYWEKPVTDGMYKIGDFQPGNYIELIRDDNYNGEKPKIDKVIVNIVGDALTAAQSGKSDFMKSNSPGMIEELNKIDGYKSFSVDTLFYRYFIVNYEDANGKKNEKMADPRVREAIMYAINRKELIDKLYPDLGVVSNAGVPEGYNGYDKDLNQYEYNPDKAKKLLKEAGWDFNEPLKIIYYYGDQTSIDFINAVTQYLTEVGMKVDAVKITGDSTTALFSVKNYDIALKGLSTFGFEEYYGEYTSQNANFKNIFGKTGDFDDLYNQLVAETDQAKRAEILKKLQVQEQKDLFKLPMYTLKNKIFVNTNHIVLPDGITFGNPWYSYDKQFEKWDVK</sequence>
<dbReference type="PIRSF" id="PIRSF002741">
    <property type="entry name" value="MppA"/>
    <property type="match status" value="1"/>
</dbReference>
<dbReference type="GO" id="GO:0015833">
    <property type="term" value="P:peptide transport"/>
    <property type="evidence" value="ECO:0007669"/>
    <property type="project" value="TreeGrafter"/>
</dbReference>
<dbReference type="GO" id="GO:0042597">
    <property type="term" value="C:periplasmic space"/>
    <property type="evidence" value="ECO:0007669"/>
    <property type="project" value="UniProtKB-ARBA"/>
</dbReference>
<dbReference type="SUPFAM" id="SSF53850">
    <property type="entry name" value="Periplasmic binding protein-like II"/>
    <property type="match status" value="1"/>
</dbReference>
<name>A0A7G9GQ98_9FIRM</name>
<protein>
    <submittedName>
        <fullName evidence="6">ABC transporter substrate-binding protein</fullName>
    </submittedName>
</protein>
<dbReference type="Gene3D" id="3.40.190.10">
    <property type="entry name" value="Periplasmic binding protein-like II"/>
    <property type="match status" value="1"/>
</dbReference>
<evidence type="ECO:0000313" key="6">
    <source>
        <dbReference type="EMBL" id="QNM12980.1"/>
    </source>
</evidence>
<dbReference type="Pfam" id="PF00496">
    <property type="entry name" value="SBP_bac_5"/>
    <property type="match status" value="1"/>
</dbReference>
<feature type="domain" description="Solute-binding protein family 5" evidence="5">
    <location>
        <begin position="77"/>
        <end position="438"/>
    </location>
</feature>
<gene>
    <name evidence="6" type="ORF">H9Q80_03215</name>
</gene>
<accession>A0A7G9GQ98</accession>
<dbReference type="EMBL" id="CP060636">
    <property type="protein sequence ID" value="QNM12980.1"/>
    <property type="molecule type" value="Genomic_DNA"/>
</dbReference>
<reference evidence="6 7" key="1">
    <citation type="submission" date="2020-08" db="EMBL/GenBank/DDBJ databases">
        <authorList>
            <person name="Liu C."/>
            <person name="Sun Q."/>
        </authorList>
    </citation>
    <scope>NUCLEOTIDE SEQUENCE [LARGE SCALE GENOMIC DNA]</scope>
    <source>
        <strain evidence="6 7">NSJ-61</strain>
    </source>
</reference>
<dbReference type="CDD" id="cd00995">
    <property type="entry name" value="PBP2_NikA_DppA_OppA_like"/>
    <property type="match status" value="1"/>
</dbReference>
<dbReference type="InterPro" id="IPR039424">
    <property type="entry name" value="SBP_5"/>
</dbReference>
<feature type="signal peptide" evidence="4">
    <location>
        <begin position="1"/>
        <end position="19"/>
    </location>
</feature>
<dbReference type="AlphaFoldDB" id="A0A7G9GQ98"/>
<organism evidence="6 7">
    <name type="scientific">[Eubacterium] hominis</name>
    <dbReference type="NCBI Taxonomy" id="2764325"/>
    <lineage>
        <taxon>Bacteria</taxon>
        <taxon>Bacillati</taxon>
        <taxon>Bacillota</taxon>
        <taxon>Erysipelotrichia</taxon>
        <taxon>Erysipelotrichales</taxon>
        <taxon>Erysipelotrichaceae</taxon>
        <taxon>Amedibacillus</taxon>
    </lineage>
</organism>
<evidence type="ECO:0000256" key="3">
    <source>
        <dbReference type="ARBA" id="ARBA00022729"/>
    </source>
</evidence>
<keyword evidence="2" id="KW-0813">Transport</keyword>
<dbReference type="InterPro" id="IPR000914">
    <property type="entry name" value="SBP_5_dom"/>
</dbReference>
<dbReference type="GO" id="GO:1904680">
    <property type="term" value="F:peptide transmembrane transporter activity"/>
    <property type="evidence" value="ECO:0007669"/>
    <property type="project" value="TreeGrafter"/>
</dbReference>
<proteinExistence type="inferred from homology"/>
<dbReference type="PROSITE" id="PS51257">
    <property type="entry name" value="PROKAR_LIPOPROTEIN"/>
    <property type="match status" value="1"/>
</dbReference>